<evidence type="ECO:0000313" key="2">
    <source>
        <dbReference type="EMBL" id="MDN3920771.1"/>
    </source>
</evidence>
<proteinExistence type="predicted"/>
<dbReference type="InterPro" id="IPR013424">
    <property type="entry name" value="Ice-binding_C"/>
</dbReference>
<dbReference type="EMBL" id="JAUHHC010000003">
    <property type="protein sequence ID" value="MDN3920771.1"/>
    <property type="molecule type" value="Genomic_DNA"/>
</dbReference>
<sequence>MSGTDRARGQSWQTLLAGSSSACALSQPSLDANGAIAFSATPVPEPASASLLLGGLLALLARRRRG</sequence>
<comment type="caution">
    <text evidence="2">The sequence shown here is derived from an EMBL/GenBank/DDBJ whole genome shotgun (WGS) entry which is preliminary data.</text>
</comment>
<reference evidence="2 3" key="1">
    <citation type="submission" date="2023-06" db="EMBL/GenBank/DDBJ databases">
        <title>Pelomonas sp. PFR6 16S ribosomal RNA gene Genome sequencing and assembly.</title>
        <authorList>
            <person name="Woo H."/>
        </authorList>
    </citation>
    <scope>NUCLEOTIDE SEQUENCE [LARGE SCALE GENOMIC DNA]</scope>
    <source>
        <strain evidence="2 3">PFR6</strain>
    </source>
</reference>
<gene>
    <name evidence="2" type="ORF">QWJ38_10820</name>
</gene>
<protein>
    <submittedName>
        <fullName evidence="2">PEP-CTERM sorting domain-containing protein</fullName>
    </submittedName>
</protein>
<dbReference type="NCBIfam" id="TIGR02595">
    <property type="entry name" value="PEP_CTERM"/>
    <property type="match status" value="1"/>
</dbReference>
<evidence type="ECO:0000313" key="3">
    <source>
        <dbReference type="Proteomes" id="UP001228044"/>
    </source>
</evidence>
<evidence type="ECO:0000259" key="1">
    <source>
        <dbReference type="Pfam" id="PF07589"/>
    </source>
</evidence>
<keyword evidence="3" id="KW-1185">Reference proteome</keyword>
<dbReference type="RefSeq" id="WP_290359095.1">
    <property type="nucleotide sequence ID" value="NZ_JAUHHC010000003.1"/>
</dbReference>
<organism evidence="2 3">
    <name type="scientific">Roseateles violae</name>
    <dbReference type="NCBI Taxonomy" id="3058042"/>
    <lineage>
        <taxon>Bacteria</taxon>
        <taxon>Pseudomonadati</taxon>
        <taxon>Pseudomonadota</taxon>
        <taxon>Betaproteobacteria</taxon>
        <taxon>Burkholderiales</taxon>
        <taxon>Sphaerotilaceae</taxon>
        <taxon>Roseateles</taxon>
    </lineage>
</organism>
<dbReference type="Pfam" id="PF07589">
    <property type="entry name" value="PEP-CTERM"/>
    <property type="match status" value="1"/>
</dbReference>
<dbReference type="Proteomes" id="UP001228044">
    <property type="component" value="Unassembled WGS sequence"/>
</dbReference>
<feature type="domain" description="Ice-binding protein C-terminal" evidence="1">
    <location>
        <begin position="42"/>
        <end position="65"/>
    </location>
</feature>
<name>A0ABT8DR03_9BURK</name>
<accession>A0ABT8DR03</accession>
<dbReference type="PROSITE" id="PS51257">
    <property type="entry name" value="PROKAR_LIPOPROTEIN"/>
    <property type="match status" value="1"/>
</dbReference>